<dbReference type="AlphaFoldDB" id="A0A4D6Y4E0"/>
<proteinExistence type="inferred from homology"/>
<evidence type="ECO:0000256" key="7">
    <source>
        <dbReference type="ARBA" id="ARBA00048539"/>
    </source>
</evidence>
<dbReference type="RefSeq" id="WP_158357319.1">
    <property type="nucleotide sequence ID" value="NZ_CP034876.1"/>
</dbReference>
<keyword evidence="6 8" id="KW-0067">ATP-binding</keyword>
<comment type="catalytic activity">
    <reaction evidence="7 8">
        <text>cytidine(34) in tRNA(Ile2) + L-lysine + ATP = lysidine(34) in tRNA(Ile2) + AMP + diphosphate + H(+)</text>
        <dbReference type="Rhea" id="RHEA:43744"/>
        <dbReference type="Rhea" id="RHEA-COMP:10625"/>
        <dbReference type="Rhea" id="RHEA-COMP:10670"/>
        <dbReference type="ChEBI" id="CHEBI:15378"/>
        <dbReference type="ChEBI" id="CHEBI:30616"/>
        <dbReference type="ChEBI" id="CHEBI:32551"/>
        <dbReference type="ChEBI" id="CHEBI:33019"/>
        <dbReference type="ChEBI" id="CHEBI:82748"/>
        <dbReference type="ChEBI" id="CHEBI:83665"/>
        <dbReference type="ChEBI" id="CHEBI:456215"/>
        <dbReference type="EC" id="6.3.4.19"/>
    </reaction>
</comment>
<dbReference type="GO" id="GO:0006400">
    <property type="term" value="P:tRNA modification"/>
    <property type="evidence" value="ECO:0007669"/>
    <property type="project" value="UniProtKB-UniRule"/>
</dbReference>
<dbReference type="InterPro" id="IPR014729">
    <property type="entry name" value="Rossmann-like_a/b/a_fold"/>
</dbReference>
<keyword evidence="9" id="KW-0812">Transmembrane</keyword>
<dbReference type="InterPro" id="IPR015262">
    <property type="entry name" value="tRNA_Ile_lys_synt_subst-bd"/>
</dbReference>
<evidence type="ECO:0000256" key="2">
    <source>
        <dbReference type="ARBA" id="ARBA00022490"/>
    </source>
</evidence>
<keyword evidence="2 8" id="KW-0963">Cytoplasm</keyword>
<dbReference type="GO" id="GO:0005737">
    <property type="term" value="C:cytoplasm"/>
    <property type="evidence" value="ECO:0007669"/>
    <property type="project" value="UniProtKB-SubCell"/>
</dbReference>
<dbReference type="InterPro" id="IPR011063">
    <property type="entry name" value="TilS/TtcA_N"/>
</dbReference>
<evidence type="ECO:0000256" key="1">
    <source>
        <dbReference type="ARBA" id="ARBA00004496"/>
    </source>
</evidence>
<evidence type="ECO:0000313" key="12">
    <source>
        <dbReference type="Proteomes" id="UP000298738"/>
    </source>
</evidence>
<keyword evidence="4 8" id="KW-0819">tRNA processing</keyword>
<dbReference type="PANTHER" id="PTHR43033">
    <property type="entry name" value="TRNA(ILE)-LYSIDINE SYNTHASE-RELATED"/>
    <property type="match status" value="1"/>
</dbReference>
<reference evidence="11 12" key="2">
    <citation type="submission" date="2019-05" db="EMBL/GenBank/DDBJ databases">
        <title>Genome evolution of the obligate endosymbiont Buchnera aphidicola.</title>
        <authorList>
            <person name="Moran N.A."/>
        </authorList>
    </citation>
    <scope>NUCLEOTIDE SEQUENCE [LARGE SCALE GENOMIC DNA]</scope>
    <source>
        <strain evidence="11 12">Hla</strain>
    </source>
</reference>
<sequence>MLQKTISQYKNKSFLIAYSGGLDSTVLLYQLLKIKKKIPYIKIRAIHINHNLALDSKKWTEHCEKFCNIYNISLIIENIHLDKNTNNIEEKLRIKRYNIIYNHLLVDEILLTGHHMNDQCETLILSLKRGSGPNGLSSMSFETKFGNKKIVRPFLKKTKKELELYAYHNNLKWIEDFSNLNINYDRNFIRHEIIPIFEKRWPSFVKNCFRTAYICQKEKVLINNFLYEKIHDFIQFDGSLNIKNFKNIKKEMCIALIRYWISLKKIKMPSYKNIHCIYHQMISSKIDANPKVTLKDHEIRRYKESLFFIKTQPNLKNTILFWHKKNMKLILPNNLGSLIQNHAGMVLPAPRNNQLINIRFQHEGNVLILGRNKKRKIKKIWQEKKIPPWLRNQIPLLFYNNDFISALGVFVVNIKDNKKDTWIISWQNDLKLSSHNSFLFY</sequence>
<dbReference type="Pfam" id="PF01171">
    <property type="entry name" value="ATP_bind_3"/>
    <property type="match status" value="1"/>
</dbReference>
<organism evidence="11 12">
    <name type="scientific">Buchnera aphidicola</name>
    <name type="common">Hyperomyzus lactucae</name>
    <dbReference type="NCBI Taxonomy" id="1241860"/>
    <lineage>
        <taxon>Bacteria</taxon>
        <taxon>Pseudomonadati</taxon>
        <taxon>Pseudomonadota</taxon>
        <taxon>Gammaproteobacteria</taxon>
        <taxon>Enterobacterales</taxon>
        <taxon>Erwiniaceae</taxon>
        <taxon>Buchnera</taxon>
    </lineage>
</organism>
<dbReference type="HAMAP" id="MF_01161">
    <property type="entry name" value="tRNA_Ile_lys_synt"/>
    <property type="match status" value="1"/>
</dbReference>
<keyword evidence="9" id="KW-1133">Transmembrane helix</keyword>
<dbReference type="CDD" id="cd01992">
    <property type="entry name" value="TilS_N"/>
    <property type="match status" value="1"/>
</dbReference>
<evidence type="ECO:0000256" key="4">
    <source>
        <dbReference type="ARBA" id="ARBA00022694"/>
    </source>
</evidence>
<dbReference type="SUPFAM" id="SSF82829">
    <property type="entry name" value="MesJ substrate recognition domain-like"/>
    <property type="match status" value="1"/>
</dbReference>
<evidence type="ECO:0000256" key="3">
    <source>
        <dbReference type="ARBA" id="ARBA00022598"/>
    </source>
</evidence>
<comment type="subcellular location">
    <subcellularLocation>
        <location evidence="1 8">Cytoplasm</location>
    </subcellularLocation>
</comment>
<dbReference type="Gene3D" id="1.20.59.20">
    <property type="match status" value="1"/>
</dbReference>
<keyword evidence="3 8" id="KW-0436">Ligase</keyword>
<dbReference type="NCBIfam" id="TIGR02432">
    <property type="entry name" value="lysidine_TilS_N"/>
    <property type="match status" value="1"/>
</dbReference>
<dbReference type="OrthoDB" id="9807403at2"/>
<dbReference type="Proteomes" id="UP000298738">
    <property type="component" value="Chromosome"/>
</dbReference>
<dbReference type="Gene3D" id="3.40.50.620">
    <property type="entry name" value="HUPs"/>
    <property type="match status" value="1"/>
</dbReference>
<evidence type="ECO:0000256" key="6">
    <source>
        <dbReference type="ARBA" id="ARBA00022840"/>
    </source>
</evidence>
<dbReference type="SMART" id="SM00977">
    <property type="entry name" value="TilS_C"/>
    <property type="match status" value="1"/>
</dbReference>
<protein>
    <recommendedName>
        <fullName evidence="8">tRNA(Ile)-lysidine synthase</fullName>
        <ecNumber evidence="8">6.3.4.19</ecNumber>
    </recommendedName>
    <alternativeName>
        <fullName evidence="8">tRNA(Ile)-2-lysyl-cytidine synthase</fullName>
    </alternativeName>
    <alternativeName>
        <fullName evidence="8">tRNA(Ile)-lysidine synthetase</fullName>
    </alternativeName>
</protein>
<dbReference type="EC" id="6.3.4.19" evidence="8"/>
<feature type="domain" description="Lysidine-tRNA(Ile) synthetase C-terminal" evidence="10">
    <location>
        <begin position="356"/>
        <end position="426"/>
    </location>
</feature>
<dbReference type="SUPFAM" id="SSF52402">
    <property type="entry name" value="Adenine nucleotide alpha hydrolases-like"/>
    <property type="match status" value="1"/>
</dbReference>
<dbReference type="GO" id="GO:0032267">
    <property type="term" value="F:tRNA(Ile)-lysidine synthase activity"/>
    <property type="evidence" value="ECO:0007669"/>
    <property type="project" value="UniProtKB-EC"/>
</dbReference>
<comment type="function">
    <text evidence="8">Ligates lysine onto the cytidine present at position 34 of the AUA codon-specific tRNA(Ile) that contains the anticodon CAU, in an ATP-dependent manner. Cytidine is converted to lysidine, thus changing the amino acid specificity of the tRNA from methionine to isoleucine.</text>
</comment>
<keyword evidence="5 8" id="KW-0547">Nucleotide-binding</keyword>
<dbReference type="InterPro" id="IPR012795">
    <property type="entry name" value="tRNA_Ile_lys_synt_N"/>
</dbReference>
<dbReference type="NCBIfam" id="TIGR02433">
    <property type="entry name" value="lysidine_TilS_C"/>
    <property type="match status" value="1"/>
</dbReference>
<dbReference type="InterPro" id="IPR012796">
    <property type="entry name" value="Lysidine-tRNA-synth_C"/>
</dbReference>
<evidence type="ECO:0000256" key="5">
    <source>
        <dbReference type="ARBA" id="ARBA00022741"/>
    </source>
</evidence>
<dbReference type="Pfam" id="PF11734">
    <property type="entry name" value="TilS_C"/>
    <property type="match status" value="1"/>
</dbReference>
<comment type="similarity">
    <text evidence="8">Belongs to the tRNA(Ile)-lysidine synthase family.</text>
</comment>
<accession>A0A4D6Y4E0</accession>
<dbReference type="Pfam" id="PF09179">
    <property type="entry name" value="TilS"/>
    <property type="match status" value="1"/>
</dbReference>
<feature type="binding site" evidence="8">
    <location>
        <begin position="19"/>
        <end position="24"/>
    </location>
    <ligand>
        <name>ATP</name>
        <dbReference type="ChEBI" id="CHEBI:30616"/>
    </ligand>
</feature>
<dbReference type="GO" id="GO:0005524">
    <property type="term" value="F:ATP binding"/>
    <property type="evidence" value="ECO:0007669"/>
    <property type="project" value="UniProtKB-UniRule"/>
</dbReference>
<evidence type="ECO:0000256" key="8">
    <source>
        <dbReference type="HAMAP-Rule" id="MF_01161"/>
    </source>
</evidence>
<keyword evidence="9" id="KW-0472">Membrane</keyword>
<dbReference type="PANTHER" id="PTHR43033:SF1">
    <property type="entry name" value="TRNA(ILE)-LYSIDINE SYNTHASE-RELATED"/>
    <property type="match status" value="1"/>
</dbReference>
<reference evidence="11 12" key="1">
    <citation type="submission" date="2018-12" db="EMBL/GenBank/DDBJ databases">
        <authorList>
            <person name="Chong R.A."/>
        </authorList>
    </citation>
    <scope>NUCLEOTIDE SEQUENCE [LARGE SCALE GENOMIC DNA]</scope>
    <source>
        <strain evidence="11 12">Hla</strain>
    </source>
</reference>
<name>A0A4D6Y4E0_9GAMM</name>
<feature type="transmembrane region" description="Helical" evidence="9">
    <location>
        <begin position="12"/>
        <end position="32"/>
    </location>
</feature>
<dbReference type="InterPro" id="IPR012094">
    <property type="entry name" value="tRNA_Ile_lys_synt"/>
</dbReference>
<evidence type="ECO:0000259" key="10">
    <source>
        <dbReference type="SMART" id="SM00977"/>
    </source>
</evidence>
<dbReference type="EMBL" id="CP034876">
    <property type="protein sequence ID" value="QCI20851.1"/>
    <property type="molecule type" value="Genomic_DNA"/>
</dbReference>
<evidence type="ECO:0000256" key="9">
    <source>
        <dbReference type="SAM" id="Phobius"/>
    </source>
</evidence>
<comment type="domain">
    <text evidence="8">The N-terminal region contains the highly conserved SGGXDS motif, predicted to be a P-loop motif involved in ATP binding.</text>
</comment>
<dbReference type="SUPFAM" id="SSF56037">
    <property type="entry name" value="PheT/TilS domain"/>
    <property type="match status" value="1"/>
</dbReference>
<gene>
    <name evidence="8 11" type="primary">tilS</name>
    <name evidence="11" type="ORF">D9V68_00550</name>
</gene>
<evidence type="ECO:0000313" key="11">
    <source>
        <dbReference type="EMBL" id="QCI20851.1"/>
    </source>
</evidence>